<protein>
    <submittedName>
        <fullName evidence="3">BPTI/Kunitz inhibitor domain-containing protein</fullName>
    </submittedName>
</protein>
<dbReference type="SMART" id="SM00131">
    <property type="entry name" value="KU"/>
    <property type="match status" value="2"/>
</dbReference>
<dbReference type="InterPro" id="IPR028150">
    <property type="entry name" value="Lustrin_cystein"/>
</dbReference>
<dbReference type="InterPro" id="IPR053014">
    <property type="entry name" value="Cuticle_assoc_divergent"/>
</dbReference>
<dbReference type="InterPro" id="IPR002223">
    <property type="entry name" value="Kunitz_BPTI"/>
</dbReference>
<reference evidence="3" key="1">
    <citation type="submission" date="2022-11" db="UniProtKB">
        <authorList>
            <consortium name="WormBaseParasite"/>
        </authorList>
    </citation>
    <scope>IDENTIFICATION</scope>
</reference>
<dbReference type="PROSITE" id="PS50279">
    <property type="entry name" value="BPTI_KUNITZ_2"/>
    <property type="match status" value="2"/>
</dbReference>
<dbReference type="Pfam" id="PF00014">
    <property type="entry name" value="Kunitz_BPTI"/>
    <property type="match status" value="2"/>
</dbReference>
<dbReference type="GO" id="GO:0004867">
    <property type="term" value="F:serine-type endopeptidase inhibitor activity"/>
    <property type="evidence" value="ECO:0007669"/>
    <property type="project" value="InterPro"/>
</dbReference>
<name>A0A914Q7T5_9BILA</name>
<proteinExistence type="predicted"/>
<feature type="domain" description="BPTI/Kunitz inhibitor" evidence="1">
    <location>
        <begin position="1"/>
        <end position="43"/>
    </location>
</feature>
<dbReference type="Pfam" id="PF14625">
    <property type="entry name" value="Lustrin_cystein"/>
    <property type="match status" value="2"/>
</dbReference>
<dbReference type="WBParaSite" id="PDA_v2.g23202.t1">
    <property type="protein sequence ID" value="PDA_v2.g23202.t1"/>
    <property type="gene ID" value="PDA_v2.g23202"/>
</dbReference>
<dbReference type="CDD" id="cd22593">
    <property type="entry name" value="Kunitz_conkunitzin"/>
    <property type="match status" value="2"/>
</dbReference>
<dbReference type="SUPFAM" id="SSF57362">
    <property type="entry name" value="BPTI-like"/>
    <property type="match status" value="2"/>
</dbReference>
<accession>A0A914Q7T5</accession>
<evidence type="ECO:0000313" key="3">
    <source>
        <dbReference type="WBParaSite" id="PDA_v2.g23202.t1"/>
    </source>
</evidence>
<organism evidence="2 3">
    <name type="scientific">Panagrolaimus davidi</name>
    <dbReference type="NCBI Taxonomy" id="227884"/>
    <lineage>
        <taxon>Eukaryota</taxon>
        <taxon>Metazoa</taxon>
        <taxon>Ecdysozoa</taxon>
        <taxon>Nematoda</taxon>
        <taxon>Chromadorea</taxon>
        <taxon>Rhabditida</taxon>
        <taxon>Tylenchina</taxon>
        <taxon>Panagrolaimomorpha</taxon>
        <taxon>Panagrolaimoidea</taxon>
        <taxon>Panagrolaimidae</taxon>
        <taxon>Panagrolaimus</taxon>
    </lineage>
</organism>
<dbReference type="InterPro" id="IPR036880">
    <property type="entry name" value="Kunitz_BPTI_sf"/>
</dbReference>
<dbReference type="PANTHER" id="PTHR46339">
    <property type="entry name" value="PROTEIN CBG15282-RELATED"/>
    <property type="match status" value="1"/>
</dbReference>
<sequence>MGNEQLSRWYFNQQSGNCQPFIYLGMKGNQNNFLSQQMCESACSINPCAEGNPFIGVDGRTQTCSASQSLNMCPSSYWCHIGADQTTTVCCPGASQNSCNLPMSTGEGNANLERYYFDSSSKTCRQFIYNGLKGNQNNFLTLRSCQLACQPLDNPCIGQPATTPSGQVLFCSATNKDTCPANTHCYIQ</sequence>
<dbReference type="Proteomes" id="UP000887578">
    <property type="component" value="Unplaced"/>
</dbReference>
<dbReference type="AlphaFoldDB" id="A0A914Q7T5"/>
<keyword evidence="2" id="KW-1185">Reference proteome</keyword>
<feature type="domain" description="BPTI/Kunitz inhibitor" evidence="1">
    <location>
        <begin position="99"/>
        <end position="149"/>
    </location>
</feature>
<evidence type="ECO:0000259" key="1">
    <source>
        <dbReference type="PROSITE" id="PS50279"/>
    </source>
</evidence>
<dbReference type="Gene3D" id="4.10.410.10">
    <property type="entry name" value="Pancreatic trypsin inhibitor Kunitz domain"/>
    <property type="match status" value="2"/>
</dbReference>
<dbReference type="PRINTS" id="PR00759">
    <property type="entry name" value="BASICPTASE"/>
</dbReference>
<evidence type="ECO:0000313" key="2">
    <source>
        <dbReference type="Proteomes" id="UP000887578"/>
    </source>
</evidence>